<dbReference type="Proteomes" id="UP001291309">
    <property type="component" value="Unassembled WGS sequence"/>
</dbReference>
<feature type="domain" description="Amidohydrolase-related" evidence="3">
    <location>
        <begin position="5"/>
        <end position="329"/>
    </location>
</feature>
<evidence type="ECO:0000313" key="5">
    <source>
        <dbReference type="Proteomes" id="UP001291309"/>
    </source>
</evidence>
<dbReference type="SUPFAM" id="SSF51556">
    <property type="entry name" value="Metallo-dependent hydrolases"/>
    <property type="match status" value="1"/>
</dbReference>
<dbReference type="PANTHER" id="PTHR21240:SF28">
    <property type="entry name" value="ISO-OROTATE DECARBOXYLASE (EUROFUNG)"/>
    <property type="match status" value="1"/>
</dbReference>
<dbReference type="PANTHER" id="PTHR21240">
    <property type="entry name" value="2-AMINO-3-CARBOXYLMUCONATE-6-SEMIALDEHYDE DECARBOXYLASE"/>
    <property type="match status" value="1"/>
</dbReference>
<gene>
    <name evidence="4" type="ORF">SYV04_34815</name>
</gene>
<keyword evidence="5" id="KW-1185">Reference proteome</keyword>
<reference evidence="4 5" key="1">
    <citation type="submission" date="2023-12" db="EMBL/GenBank/DDBJ databases">
        <title>the genome sequence of Hyalangium sp. s54d21.</title>
        <authorList>
            <person name="Zhang X."/>
        </authorList>
    </citation>
    <scope>NUCLEOTIDE SEQUENCE [LARGE SCALE GENOMIC DNA]</scope>
    <source>
        <strain evidence="5">s54d21</strain>
    </source>
</reference>
<proteinExistence type="predicted"/>
<comment type="caution">
    <text evidence="4">The sequence shown here is derived from an EMBL/GenBank/DDBJ whole genome shotgun (WGS) entry which is preliminary data.</text>
</comment>
<accession>A0ABU5HFM4</accession>
<keyword evidence="1" id="KW-0456">Lyase</keyword>
<dbReference type="InterPro" id="IPR032465">
    <property type="entry name" value="ACMSD"/>
</dbReference>
<evidence type="ECO:0000259" key="3">
    <source>
        <dbReference type="Pfam" id="PF04909"/>
    </source>
</evidence>
<organism evidence="4 5">
    <name type="scientific">Hyalangium rubrum</name>
    <dbReference type="NCBI Taxonomy" id="3103134"/>
    <lineage>
        <taxon>Bacteria</taxon>
        <taxon>Pseudomonadati</taxon>
        <taxon>Myxococcota</taxon>
        <taxon>Myxococcia</taxon>
        <taxon>Myxococcales</taxon>
        <taxon>Cystobacterineae</taxon>
        <taxon>Archangiaceae</taxon>
        <taxon>Hyalangium</taxon>
    </lineage>
</organism>
<dbReference type="InterPro" id="IPR032466">
    <property type="entry name" value="Metal_Hydrolase"/>
</dbReference>
<dbReference type="Pfam" id="PF04909">
    <property type="entry name" value="Amidohydro_2"/>
    <property type="match status" value="1"/>
</dbReference>
<protein>
    <submittedName>
        <fullName evidence="4">Amidohydrolase family protein</fullName>
    </submittedName>
</protein>
<sequence length="362" mass="40494">MTQKIDAYTHLSPPGFLDFLEGLSGSPHVFRKLFANTPTLVDTDQRLRQMDKYGIDSNVVVPLPWIEGIRGVYDDPALSVKAARLCNDGLRMVTLAHPGRFHGVALLPSAAGPQQMVSELERSVEELGLAGGVLFFGPTVKPPDHPDYEPLYQKAEQLDVPLWLHPCRPGSHADYPEEKFSKYLIWQTLGWVTDSSVAMARLVFSGVFQRYPDLKLITHHHGALIPTFAKRMQACYESFEECSGIDLQTPIEQPYIDHFKKFYCDTASLGFEPATIQLACDFFGVERVLFGSDSPMDSRSGEIFTPETDRTVAALKLTKAERQSIYGGNMLQLLSRGRKKKQKKAAARTAPQRPVRRAAGRR</sequence>
<feature type="region of interest" description="Disordered" evidence="2">
    <location>
        <begin position="335"/>
        <end position="362"/>
    </location>
</feature>
<evidence type="ECO:0000256" key="2">
    <source>
        <dbReference type="SAM" id="MobiDB-lite"/>
    </source>
</evidence>
<name>A0ABU5HFM4_9BACT</name>
<evidence type="ECO:0000313" key="4">
    <source>
        <dbReference type="EMBL" id="MDY7231613.1"/>
    </source>
</evidence>
<feature type="compositionally biased region" description="Basic residues" evidence="2">
    <location>
        <begin position="336"/>
        <end position="346"/>
    </location>
</feature>
<dbReference type="EMBL" id="JAXIVS010000015">
    <property type="protein sequence ID" value="MDY7231613.1"/>
    <property type="molecule type" value="Genomic_DNA"/>
</dbReference>
<dbReference type="Gene3D" id="3.20.20.140">
    <property type="entry name" value="Metal-dependent hydrolases"/>
    <property type="match status" value="1"/>
</dbReference>
<dbReference type="InterPro" id="IPR006680">
    <property type="entry name" value="Amidohydro-rel"/>
</dbReference>
<evidence type="ECO:0000256" key="1">
    <source>
        <dbReference type="ARBA" id="ARBA00023239"/>
    </source>
</evidence>
<dbReference type="RefSeq" id="WP_321550322.1">
    <property type="nucleotide sequence ID" value="NZ_JAXIVS010000015.1"/>
</dbReference>